<proteinExistence type="predicted"/>
<evidence type="ECO:0000313" key="2">
    <source>
        <dbReference type="Proteomes" id="UP000240493"/>
    </source>
</evidence>
<dbReference type="EMBL" id="KZ679256">
    <property type="protein sequence ID" value="PTB46355.1"/>
    <property type="molecule type" value="Genomic_DNA"/>
</dbReference>
<gene>
    <name evidence="1" type="ORF">M441DRAFT_214023</name>
</gene>
<protein>
    <submittedName>
        <fullName evidence="1">Uncharacterized protein</fullName>
    </submittedName>
</protein>
<keyword evidence="2" id="KW-1185">Reference proteome</keyword>
<name>A0A2T3ZNG5_TRIA4</name>
<evidence type="ECO:0000313" key="1">
    <source>
        <dbReference type="EMBL" id="PTB46355.1"/>
    </source>
</evidence>
<accession>A0A2T3ZNG5</accession>
<reference evidence="1 2" key="1">
    <citation type="submission" date="2016-07" db="EMBL/GenBank/DDBJ databases">
        <title>Multiple horizontal gene transfer events from other fungi enriched the ability of initially mycotrophic Trichoderma (Ascomycota) to feed on dead plant biomass.</title>
        <authorList>
            <consortium name="DOE Joint Genome Institute"/>
            <person name="Aerts A."/>
            <person name="Atanasova L."/>
            <person name="Chenthamara K."/>
            <person name="Zhang J."/>
            <person name="Grujic M."/>
            <person name="Henrissat B."/>
            <person name="Kuo A."/>
            <person name="Salamov A."/>
            <person name="Lipzen A."/>
            <person name="Labutti K."/>
            <person name="Barry K."/>
            <person name="Miao Y."/>
            <person name="Rahimi M.J."/>
            <person name="Shen Q."/>
            <person name="Grigoriev I.V."/>
            <person name="Kubicek C.P."/>
            <person name="Druzhinina I.S."/>
        </authorList>
    </citation>
    <scope>NUCLEOTIDE SEQUENCE [LARGE SCALE GENOMIC DNA]</scope>
    <source>
        <strain evidence="1 2">CBS 433.97</strain>
    </source>
</reference>
<dbReference type="Proteomes" id="UP000240493">
    <property type="component" value="Unassembled WGS sequence"/>
</dbReference>
<organism evidence="1 2">
    <name type="scientific">Trichoderma asperellum (strain ATCC 204424 / CBS 433.97 / NBRC 101777)</name>
    <dbReference type="NCBI Taxonomy" id="1042311"/>
    <lineage>
        <taxon>Eukaryota</taxon>
        <taxon>Fungi</taxon>
        <taxon>Dikarya</taxon>
        <taxon>Ascomycota</taxon>
        <taxon>Pezizomycotina</taxon>
        <taxon>Sordariomycetes</taxon>
        <taxon>Hypocreomycetidae</taxon>
        <taxon>Hypocreales</taxon>
        <taxon>Hypocreaceae</taxon>
        <taxon>Trichoderma</taxon>
    </lineage>
</organism>
<sequence length="172" mass="18319">MPRRNLLSALRGPLLAGSPVMFDSHASYRHFQRSIPCRSHSGVGGERIAQQTTHSCVTGLAAATSGWCSSSSFSASPPSVDRIDQVLYTRFQHPVIVSSLQSLLPAQNSIEYYPIPIPAQPRPLPPGTGTYCVAPARPISAPQGPFILSFNGGGHGNEVKVVVTDMGARPRS</sequence>
<dbReference type="AlphaFoldDB" id="A0A2T3ZNG5"/>